<sequence length="324" mass="34736">MRMRVTSAEDYLEALAARDLPPLRGGRHASGDFRAGVVSRDLGPLRLTELVTPPGECFRDARIVRDSDVAMWQIDVMARGRVRVEHGGADTVLGPADLMLIDPVRPVRFASSESRHVTMMVPRSALRLGAGAADRLTGVRIPGDSGPGALVSALARDMTRTLGGGLRADEEVRSAAAVIELISVALSARLGDVRPAPDDELRGRITGYIEARLADPRLTPAMVAAAHHLSVRRLHRLFEDEPLTVAALIRTRRLRRCHADLAGSGRTVAAVAFRWGFADPAHFSRLFKATYGYNAATLLSSNRARMSKAVAAGGGEDGGAGTER</sequence>
<keyword evidence="2" id="KW-0238">DNA-binding</keyword>
<evidence type="ECO:0000313" key="5">
    <source>
        <dbReference type="EMBL" id="MDP9794828.1"/>
    </source>
</evidence>
<dbReference type="EMBL" id="JAUSRA010000001">
    <property type="protein sequence ID" value="MDP9794828.1"/>
    <property type="molecule type" value="Genomic_DNA"/>
</dbReference>
<dbReference type="InterPro" id="IPR035418">
    <property type="entry name" value="AraC-bd_2"/>
</dbReference>
<dbReference type="Pfam" id="PF12833">
    <property type="entry name" value="HTH_18"/>
    <property type="match status" value="1"/>
</dbReference>
<accession>A0ABT9MTR3</accession>
<name>A0ABT9MTR3_9ACTN</name>
<keyword evidence="1" id="KW-0805">Transcription regulation</keyword>
<evidence type="ECO:0000256" key="2">
    <source>
        <dbReference type="ARBA" id="ARBA00023125"/>
    </source>
</evidence>
<dbReference type="InterPro" id="IPR018060">
    <property type="entry name" value="HTH_AraC"/>
</dbReference>
<evidence type="ECO:0000256" key="3">
    <source>
        <dbReference type="ARBA" id="ARBA00023163"/>
    </source>
</evidence>
<reference evidence="5 6" key="1">
    <citation type="submission" date="2023-07" db="EMBL/GenBank/DDBJ databases">
        <title>Sequencing the genomes of 1000 actinobacteria strains.</title>
        <authorList>
            <person name="Klenk H.-P."/>
        </authorList>
    </citation>
    <scope>NUCLEOTIDE SEQUENCE [LARGE SCALE GENOMIC DNA]</scope>
    <source>
        <strain evidence="5 6">DSM 44710</strain>
    </source>
</reference>
<protein>
    <submittedName>
        <fullName evidence="5">AraC-like DNA-binding protein</fullName>
    </submittedName>
</protein>
<evidence type="ECO:0000313" key="6">
    <source>
        <dbReference type="Proteomes" id="UP001240984"/>
    </source>
</evidence>
<dbReference type="Proteomes" id="UP001240984">
    <property type="component" value="Unassembled WGS sequence"/>
</dbReference>
<proteinExistence type="predicted"/>
<dbReference type="PANTHER" id="PTHR46796">
    <property type="entry name" value="HTH-TYPE TRANSCRIPTIONAL ACTIVATOR RHAS-RELATED"/>
    <property type="match status" value="1"/>
</dbReference>
<keyword evidence="6" id="KW-1185">Reference proteome</keyword>
<dbReference type="SUPFAM" id="SSF46689">
    <property type="entry name" value="Homeodomain-like"/>
    <property type="match status" value="1"/>
</dbReference>
<comment type="caution">
    <text evidence="5">The sequence shown here is derived from an EMBL/GenBank/DDBJ whole genome shotgun (WGS) entry which is preliminary data.</text>
</comment>
<dbReference type="SMART" id="SM00342">
    <property type="entry name" value="HTH_ARAC"/>
    <property type="match status" value="1"/>
</dbReference>
<dbReference type="Pfam" id="PF14525">
    <property type="entry name" value="AraC_binding_2"/>
    <property type="match status" value="1"/>
</dbReference>
<evidence type="ECO:0000259" key="4">
    <source>
        <dbReference type="PROSITE" id="PS01124"/>
    </source>
</evidence>
<evidence type="ECO:0000256" key="1">
    <source>
        <dbReference type="ARBA" id="ARBA00023015"/>
    </source>
</evidence>
<keyword evidence="3" id="KW-0804">Transcription</keyword>
<feature type="domain" description="HTH araC/xylS-type" evidence="4">
    <location>
        <begin position="203"/>
        <end position="301"/>
    </location>
</feature>
<organism evidence="5 6">
    <name type="scientific">Catenuloplanes nepalensis</name>
    <dbReference type="NCBI Taxonomy" id="587533"/>
    <lineage>
        <taxon>Bacteria</taxon>
        <taxon>Bacillati</taxon>
        <taxon>Actinomycetota</taxon>
        <taxon>Actinomycetes</taxon>
        <taxon>Micromonosporales</taxon>
        <taxon>Micromonosporaceae</taxon>
        <taxon>Catenuloplanes</taxon>
    </lineage>
</organism>
<dbReference type="Gene3D" id="1.10.10.60">
    <property type="entry name" value="Homeodomain-like"/>
    <property type="match status" value="1"/>
</dbReference>
<dbReference type="InterPro" id="IPR050204">
    <property type="entry name" value="AraC_XylS_family_regulators"/>
</dbReference>
<gene>
    <name evidence="5" type="ORF">J2S43_003340</name>
</gene>
<dbReference type="PANTHER" id="PTHR46796:SF6">
    <property type="entry name" value="ARAC SUBFAMILY"/>
    <property type="match status" value="1"/>
</dbReference>
<dbReference type="PROSITE" id="PS01124">
    <property type="entry name" value="HTH_ARAC_FAMILY_2"/>
    <property type="match status" value="1"/>
</dbReference>
<dbReference type="InterPro" id="IPR009057">
    <property type="entry name" value="Homeodomain-like_sf"/>
</dbReference>